<protein>
    <submittedName>
        <fullName evidence="6">ABC transporter ATP-binding protein</fullName>
    </submittedName>
</protein>
<evidence type="ECO:0000256" key="2">
    <source>
        <dbReference type="ARBA" id="ARBA00022448"/>
    </source>
</evidence>
<proteinExistence type="inferred from homology"/>
<dbReference type="CDD" id="cd03230">
    <property type="entry name" value="ABC_DR_subfamily_A"/>
    <property type="match status" value="1"/>
</dbReference>
<reference evidence="6 7" key="1">
    <citation type="journal article" date="2014" name="Int. J. Syst. Evol. Microbiol.">
        <title>Description of Galbitalea soli gen. nov., sp. nov., and Frondihabitans sucicola sp. nov.</title>
        <authorList>
            <person name="Kim S.J."/>
            <person name="Lim J.M."/>
            <person name="Ahn J.H."/>
            <person name="Weon H.Y."/>
            <person name="Hamada M."/>
            <person name="Suzuki K."/>
            <person name="Ahn T.Y."/>
            <person name="Kwon S.W."/>
        </authorList>
    </citation>
    <scope>NUCLEOTIDE SEQUENCE [LARGE SCALE GENOMIC DNA]</scope>
    <source>
        <strain evidence="6 7">NBRC 108727</strain>
    </source>
</reference>
<dbReference type="Pfam" id="PF00005">
    <property type="entry name" value="ABC_tran"/>
    <property type="match status" value="1"/>
</dbReference>
<sequence length="317" mass="33372">MSPSPSPGVVVDSVARSFGSVHAVRDASLEAPAGQVTALIGPNGSGKTTLLLMLASLLRPDAGTISIAGFDPVTQTEEVRARLGWMPDVLGSWNVLTVRSALETTGRLYRMTAAQSSRRASELIELVGLGPIADQPARVLSRGQKQKLSLARALVHDPEVLLLDEPASGLDPVARNDLQLLIRDLAARGTTVLISSHVLAELDEIADRAVYLEAGVTASADRVAAAQGTERPWRIRARDLPGLGGALVAAGVHPDDIRTDRDELIVPVAGEDAAAELLTRLVRAGVAISTFAPALGDLEHTFQGLARDTHRPTGSTR</sequence>
<accession>A0A7C9TR17</accession>
<gene>
    <name evidence="6" type="ORF">G3T37_04975</name>
</gene>
<dbReference type="Proteomes" id="UP000479756">
    <property type="component" value="Unassembled WGS sequence"/>
</dbReference>
<dbReference type="PANTHER" id="PTHR43335:SF3">
    <property type="entry name" value="ABC TRANSPORTER"/>
    <property type="match status" value="1"/>
</dbReference>
<dbReference type="GO" id="GO:0005524">
    <property type="term" value="F:ATP binding"/>
    <property type="evidence" value="ECO:0007669"/>
    <property type="project" value="UniProtKB-KW"/>
</dbReference>
<dbReference type="GO" id="GO:0016887">
    <property type="term" value="F:ATP hydrolysis activity"/>
    <property type="evidence" value="ECO:0007669"/>
    <property type="project" value="InterPro"/>
</dbReference>
<dbReference type="RefSeq" id="WP_163472323.1">
    <property type="nucleotide sequence ID" value="NZ_JAAGWZ010000001.1"/>
</dbReference>
<evidence type="ECO:0000259" key="5">
    <source>
        <dbReference type="PROSITE" id="PS50893"/>
    </source>
</evidence>
<name>A0A7C9TR17_9MICO</name>
<dbReference type="InterPro" id="IPR027417">
    <property type="entry name" value="P-loop_NTPase"/>
</dbReference>
<keyword evidence="2" id="KW-0813">Transport</keyword>
<organism evidence="6 7">
    <name type="scientific">Galbitalea soli</name>
    <dbReference type="NCBI Taxonomy" id="1268042"/>
    <lineage>
        <taxon>Bacteria</taxon>
        <taxon>Bacillati</taxon>
        <taxon>Actinomycetota</taxon>
        <taxon>Actinomycetes</taxon>
        <taxon>Micrococcales</taxon>
        <taxon>Microbacteriaceae</taxon>
        <taxon>Galbitalea</taxon>
    </lineage>
</organism>
<evidence type="ECO:0000313" key="6">
    <source>
        <dbReference type="EMBL" id="NEM90703.1"/>
    </source>
</evidence>
<evidence type="ECO:0000256" key="3">
    <source>
        <dbReference type="ARBA" id="ARBA00022741"/>
    </source>
</evidence>
<dbReference type="PROSITE" id="PS50893">
    <property type="entry name" value="ABC_TRANSPORTER_2"/>
    <property type="match status" value="1"/>
</dbReference>
<dbReference type="PANTHER" id="PTHR43335">
    <property type="entry name" value="ABC TRANSPORTER, ATP-BINDING PROTEIN"/>
    <property type="match status" value="1"/>
</dbReference>
<keyword evidence="4 6" id="KW-0067">ATP-binding</keyword>
<dbReference type="SMART" id="SM00382">
    <property type="entry name" value="AAA"/>
    <property type="match status" value="1"/>
</dbReference>
<dbReference type="Gene3D" id="3.40.50.300">
    <property type="entry name" value="P-loop containing nucleotide triphosphate hydrolases"/>
    <property type="match status" value="1"/>
</dbReference>
<evidence type="ECO:0000313" key="7">
    <source>
        <dbReference type="Proteomes" id="UP000479756"/>
    </source>
</evidence>
<evidence type="ECO:0000256" key="1">
    <source>
        <dbReference type="ARBA" id="ARBA00005417"/>
    </source>
</evidence>
<dbReference type="InterPro" id="IPR003439">
    <property type="entry name" value="ABC_transporter-like_ATP-bd"/>
</dbReference>
<comment type="similarity">
    <text evidence="1">Belongs to the ABC transporter superfamily.</text>
</comment>
<dbReference type="InterPro" id="IPR003593">
    <property type="entry name" value="AAA+_ATPase"/>
</dbReference>
<dbReference type="SUPFAM" id="SSF52540">
    <property type="entry name" value="P-loop containing nucleoside triphosphate hydrolases"/>
    <property type="match status" value="1"/>
</dbReference>
<feature type="domain" description="ABC transporter" evidence="5">
    <location>
        <begin position="9"/>
        <end position="239"/>
    </location>
</feature>
<keyword evidence="7" id="KW-1185">Reference proteome</keyword>
<dbReference type="AlphaFoldDB" id="A0A7C9TR17"/>
<dbReference type="EMBL" id="JAAGWZ010000001">
    <property type="protein sequence ID" value="NEM90703.1"/>
    <property type="molecule type" value="Genomic_DNA"/>
</dbReference>
<evidence type="ECO:0000256" key="4">
    <source>
        <dbReference type="ARBA" id="ARBA00022840"/>
    </source>
</evidence>
<comment type="caution">
    <text evidence="6">The sequence shown here is derived from an EMBL/GenBank/DDBJ whole genome shotgun (WGS) entry which is preliminary data.</text>
</comment>
<keyword evidence="3" id="KW-0547">Nucleotide-binding</keyword>